<proteinExistence type="predicted"/>
<gene>
    <name evidence="1" type="ORF">CKA38_04540</name>
</gene>
<dbReference type="KEGG" id="elut:CKA38_04540"/>
<dbReference type="AlphaFoldDB" id="A0A2U8E1C8"/>
<accession>A0A2U8E1C8</accession>
<evidence type="ECO:0000313" key="1">
    <source>
        <dbReference type="EMBL" id="AWI08620.1"/>
    </source>
</evidence>
<evidence type="ECO:0000313" key="2">
    <source>
        <dbReference type="Proteomes" id="UP000244896"/>
    </source>
</evidence>
<name>A0A2U8E1C8_9BACT</name>
<keyword evidence="2" id="KW-1185">Reference proteome</keyword>
<sequence length="61" mass="6512">MRFALELEVLNASQNSVVPCATPRAFPLFKIVSALTTFPGGHTTSASACFCLLQTRPKSAL</sequence>
<dbReference type="Proteomes" id="UP000244896">
    <property type="component" value="Chromosome"/>
</dbReference>
<protein>
    <submittedName>
        <fullName evidence="1">Uncharacterized protein</fullName>
    </submittedName>
</protein>
<organism evidence="1 2">
    <name type="scientific">Ereboglobus luteus</name>
    <dbReference type="NCBI Taxonomy" id="1796921"/>
    <lineage>
        <taxon>Bacteria</taxon>
        <taxon>Pseudomonadati</taxon>
        <taxon>Verrucomicrobiota</taxon>
        <taxon>Opitutia</taxon>
        <taxon>Opitutales</taxon>
        <taxon>Opitutaceae</taxon>
        <taxon>Ereboglobus</taxon>
    </lineage>
</organism>
<dbReference type="EMBL" id="CP023004">
    <property type="protein sequence ID" value="AWI08620.1"/>
    <property type="molecule type" value="Genomic_DNA"/>
</dbReference>
<reference evidence="1 2" key="1">
    <citation type="journal article" date="2018" name="Syst. Appl. Microbiol.">
        <title>Ereboglobus luteus gen. nov. sp. nov. from cockroach guts, and new insights into the oxygen relationship of the genera Opitutus and Didymococcus (Verrucomicrobia: Opitutaceae).</title>
        <authorList>
            <person name="Tegtmeier D."/>
            <person name="Belitz A."/>
            <person name="Radek R."/>
            <person name="Heimerl T."/>
            <person name="Brune A."/>
        </authorList>
    </citation>
    <scope>NUCLEOTIDE SEQUENCE [LARGE SCALE GENOMIC DNA]</scope>
    <source>
        <strain evidence="1 2">Ho45</strain>
    </source>
</reference>